<evidence type="ECO:0000313" key="2">
    <source>
        <dbReference type="EMBL" id="OUP60946.1"/>
    </source>
</evidence>
<evidence type="ECO:0008006" key="4">
    <source>
        <dbReference type="Google" id="ProtNLM"/>
    </source>
</evidence>
<feature type="transmembrane region" description="Helical" evidence="1">
    <location>
        <begin position="685"/>
        <end position="706"/>
    </location>
</feature>
<feature type="transmembrane region" description="Helical" evidence="1">
    <location>
        <begin position="295"/>
        <end position="314"/>
    </location>
</feature>
<reference evidence="3" key="1">
    <citation type="submission" date="2017-04" db="EMBL/GenBank/DDBJ databases">
        <title>Function of individual gut microbiota members based on whole genome sequencing of pure cultures obtained from chicken caecum.</title>
        <authorList>
            <person name="Medvecky M."/>
            <person name="Cejkova D."/>
            <person name="Polansky O."/>
            <person name="Karasova D."/>
            <person name="Kubasova T."/>
            <person name="Cizek A."/>
            <person name="Rychlik I."/>
        </authorList>
    </citation>
    <scope>NUCLEOTIDE SEQUENCE [LARGE SCALE GENOMIC DNA]</scope>
    <source>
        <strain evidence="3">An178</strain>
    </source>
</reference>
<feature type="transmembrane region" description="Helical" evidence="1">
    <location>
        <begin position="783"/>
        <end position="804"/>
    </location>
</feature>
<evidence type="ECO:0000313" key="3">
    <source>
        <dbReference type="Proteomes" id="UP000195447"/>
    </source>
</evidence>
<proteinExistence type="predicted"/>
<feature type="transmembrane region" description="Helical" evidence="1">
    <location>
        <begin position="240"/>
        <end position="260"/>
    </location>
</feature>
<dbReference type="RefSeq" id="WP_087158562.1">
    <property type="nucleotide sequence ID" value="NZ_NFKM01000008.1"/>
</dbReference>
<keyword evidence="1" id="KW-1133">Transmembrane helix</keyword>
<gene>
    <name evidence="2" type="ORF">B5F14_05190</name>
</gene>
<dbReference type="Proteomes" id="UP000195447">
    <property type="component" value="Unassembled WGS sequence"/>
</dbReference>
<feature type="transmembrane region" description="Helical" evidence="1">
    <location>
        <begin position="320"/>
        <end position="338"/>
    </location>
</feature>
<name>A0A1Y4LWF4_9FIRM</name>
<feature type="transmembrane region" description="Helical" evidence="1">
    <location>
        <begin position="740"/>
        <end position="763"/>
    </location>
</feature>
<dbReference type="AlphaFoldDB" id="A0A1Y4LWF4"/>
<sequence length="808" mass="95108">MKHHKFAYYAKNRKLFIRFSVVLFSSLMLILFSLFMQIRVFETKKEHNEDLYGSWYASVYDVTKENENMLYDHQMLDTIGKMSVYGQVQYNDEYVGNIGIVDDSFYEISNISLKTGKLPSSPEEIAIEAYILDGLGIDYTLDQKISLSIQSGDQIFKKEYRLCGILDNYSATWINQGSLVNFFIQEDDSFSLQQTNLFILPLQDYFDVMDEIILKDENHFVYNDMVEFVYDPFSRQNLPYTILACFAIIYTLLLITYTFYNWTNQHTKEIQMLKSLGASSFMLCKDFLKLLSKALILPIMIFGICCILFSIYPITIVVSLSIYLAALILVIIFCFLQIRKVPLNINSFSDQEMVVKQAIRVKYKKQTPFRMMLRSLRFHWKQELIQMMISIVLLVFLYQGLASQIHNQYIADIWDETSDIDLESSRSLVYMTQEPEDVYQVRHERYDSIDQEIVQKLTANQNLTKYETYYYDNTSYITWNGMEDSDIWDSGLDQFIIDLDWNLNKQIFPDMVYVPVDSLEDFLEENLSEGTFDKEAYLKGETVYIYLPEYTFYIDELGSQLSANPEFFYDTDKIYQEDTIHVGDTITIHSYDKEDKKVKIGGIIREYKSSNSFQYNLHTPYRIYASDIVFGLDDPVSHIELYYDKEADTLPIETDISKIASENNMMFSNNVFIKQENYQIAHDELILNCMLSFIVLCVMVFTQYHFKKQQIKEKLEKQRVFFQLGIDSDVFMKMRVVEMILKLILIFVSALMLFGLIQYIGYLQDANPMLTYASRFSKQQWSWMGYGLINLVFAFLFVINNLFYKNID</sequence>
<keyword evidence="1" id="KW-0472">Membrane</keyword>
<organism evidence="2 3">
    <name type="scientific">Faecalitalea cylindroides</name>
    <dbReference type="NCBI Taxonomy" id="39483"/>
    <lineage>
        <taxon>Bacteria</taxon>
        <taxon>Bacillati</taxon>
        <taxon>Bacillota</taxon>
        <taxon>Erysipelotrichia</taxon>
        <taxon>Erysipelotrichales</taxon>
        <taxon>Erysipelotrichaceae</taxon>
        <taxon>Faecalitalea</taxon>
    </lineage>
</organism>
<dbReference type="EMBL" id="NFKM01000008">
    <property type="protein sequence ID" value="OUP60946.1"/>
    <property type="molecule type" value="Genomic_DNA"/>
</dbReference>
<keyword evidence="3" id="KW-1185">Reference proteome</keyword>
<protein>
    <recommendedName>
        <fullName evidence="4">ABC3 transporter permease protein domain-containing protein</fullName>
    </recommendedName>
</protein>
<keyword evidence="1" id="KW-0812">Transmembrane</keyword>
<evidence type="ECO:0000256" key="1">
    <source>
        <dbReference type="SAM" id="Phobius"/>
    </source>
</evidence>
<accession>A0A1Y4LWF4</accession>
<feature type="transmembrane region" description="Helical" evidence="1">
    <location>
        <begin position="384"/>
        <end position="401"/>
    </location>
</feature>
<feature type="transmembrane region" description="Helical" evidence="1">
    <location>
        <begin position="15"/>
        <end position="35"/>
    </location>
</feature>
<comment type="caution">
    <text evidence="2">The sequence shown here is derived from an EMBL/GenBank/DDBJ whole genome shotgun (WGS) entry which is preliminary data.</text>
</comment>